<organism evidence="4 5">
    <name type="scientific">Popillia japonica</name>
    <name type="common">Japanese beetle</name>
    <dbReference type="NCBI Taxonomy" id="7064"/>
    <lineage>
        <taxon>Eukaryota</taxon>
        <taxon>Metazoa</taxon>
        <taxon>Ecdysozoa</taxon>
        <taxon>Arthropoda</taxon>
        <taxon>Hexapoda</taxon>
        <taxon>Insecta</taxon>
        <taxon>Pterygota</taxon>
        <taxon>Neoptera</taxon>
        <taxon>Endopterygota</taxon>
        <taxon>Coleoptera</taxon>
        <taxon>Polyphaga</taxon>
        <taxon>Scarabaeiformia</taxon>
        <taxon>Scarabaeidae</taxon>
        <taxon>Rutelinae</taxon>
        <taxon>Popillia</taxon>
    </lineage>
</organism>
<gene>
    <name evidence="4" type="ORF">QE152_g29430</name>
</gene>
<evidence type="ECO:0000256" key="1">
    <source>
        <dbReference type="SAM" id="Phobius"/>
    </source>
</evidence>
<keyword evidence="1" id="KW-0812">Transmembrane</keyword>
<dbReference type="PROSITE" id="PS51257">
    <property type="entry name" value="PROKAR_LIPOPROTEIN"/>
    <property type="match status" value="1"/>
</dbReference>
<feature type="chain" id="PRO_5043968315" description="EGF-like domain-containing protein" evidence="2">
    <location>
        <begin position="19"/>
        <end position="646"/>
    </location>
</feature>
<sequence length="646" mass="73571">MIVLKLIWNVFTFLYVLASVSGCHSRTALPTKCDGISCLRYPSTDLRCPRAYAFDPINHECIPKCEQSCNKGICTYCTCYAFDYYDFMHDIDPYGKKCERISKAITCNTKQCSWDPIKTCNNYFYVINPFDAYECIPRCTNDSCKNGWCSGKGYCICNLGYHPDPINPMTCIRIPNCNDVRATCKHVTQEMTTLKTSTETSIADCSHYKNNTNNNNSTNSCVCTSSNHDINQTINATKELQQNQTDNEMLCPEKIETNIFNLYIPILASIIAILLIVVCILTFIIIRIKKQASMRKEEEDTYGGSNYYSSVTYQKKSNDVLVENLEFCSRHQPTDHKCPRAYAFDPINKVCIPKCEKSCDKGVCTFCTCYSSYDNHLQLSYDIYGKRCERISKTVTCDTKQCPWEPIEICINVLYVVNPFISKTVTCDTKQCPWEPIEICINVLYVVNPFDVYECIPRCSNDSCKNGRCSLEGYCICKPGYHPDPINPMTCIEIPNVTQEIITPKTRTGTPIADCSHYKNNTNNNNSTNSCVCTSSNNEMLCPEKMVTNIFKLYIPIFASIIAILLIVVFILTFIIIRIKKQASVRKEGKINLLVIIIIRIKKQASVRKEEEDTYGGSNYYSSVTYQKKSTIITLALRIRKNRTMC</sequence>
<name>A0AAW1JIV2_POPJA</name>
<accession>A0AAW1JIV2</accession>
<feature type="domain" description="EGF-like" evidence="3">
    <location>
        <begin position="134"/>
        <end position="172"/>
    </location>
</feature>
<evidence type="ECO:0000313" key="4">
    <source>
        <dbReference type="EMBL" id="KAK9703298.1"/>
    </source>
</evidence>
<evidence type="ECO:0000256" key="2">
    <source>
        <dbReference type="SAM" id="SignalP"/>
    </source>
</evidence>
<dbReference type="AlphaFoldDB" id="A0AAW1JIV2"/>
<feature type="transmembrane region" description="Helical" evidence="1">
    <location>
        <begin position="262"/>
        <end position="286"/>
    </location>
</feature>
<proteinExistence type="predicted"/>
<keyword evidence="1" id="KW-1133">Transmembrane helix</keyword>
<keyword evidence="2" id="KW-0732">Signal</keyword>
<keyword evidence="5" id="KW-1185">Reference proteome</keyword>
<feature type="domain" description="EGF-like" evidence="3">
    <location>
        <begin position="458"/>
        <end position="492"/>
    </location>
</feature>
<dbReference type="SMART" id="SM00181">
    <property type="entry name" value="EGF"/>
    <property type="match status" value="2"/>
</dbReference>
<keyword evidence="1" id="KW-0472">Membrane</keyword>
<evidence type="ECO:0000313" key="5">
    <source>
        <dbReference type="Proteomes" id="UP001458880"/>
    </source>
</evidence>
<protein>
    <recommendedName>
        <fullName evidence="3">EGF-like domain-containing protein</fullName>
    </recommendedName>
</protein>
<dbReference type="EMBL" id="JASPKY010000373">
    <property type="protein sequence ID" value="KAK9703298.1"/>
    <property type="molecule type" value="Genomic_DNA"/>
</dbReference>
<comment type="caution">
    <text evidence="4">The sequence shown here is derived from an EMBL/GenBank/DDBJ whole genome shotgun (WGS) entry which is preliminary data.</text>
</comment>
<reference evidence="4 5" key="1">
    <citation type="journal article" date="2024" name="BMC Genomics">
        <title>De novo assembly and annotation of Popillia japonica's genome with initial clues to its potential as an invasive pest.</title>
        <authorList>
            <person name="Cucini C."/>
            <person name="Boschi S."/>
            <person name="Funari R."/>
            <person name="Cardaioli E."/>
            <person name="Iannotti N."/>
            <person name="Marturano G."/>
            <person name="Paoli F."/>
            <person name="Bruttini M."/>
            <person name="Carapelli A."/>
            <person name="Frati F."/>
            <person name="Nardi F."/>
        </authorList>
    </citation>
    <scope>NUCLEOTIDE SEQUENCE [LARGE SCALE GENOMIC DNA]</scope>
    <source>
        <strain evidence="4">DMR45628</strain>
    </source>
</reference>
<dbReference type="InterPro" id="IPR000742">
    <property type="entry name" value="EGF"/>
</dbReference>
<dbReference type="Proteomes" id="UP001458880">
    <property type="component" value="Unassembled WGS sequence"/>
</dbReference>
<evidence type="ECO:0000259" key="3">
    <source>
        <dbReference type="SMART" id="SM00181"/>
    </source>
</evidence>
<feature type="transmembrane region" description="Helical" evidence="1">
    <location>
        <begin position="553"/>
        <end position="577"/>
    </location>
</feature>
<feature type="signal peptide" evidence="2">
    <location>
        <begin position="1"/>
        <end position="18"/>
    </location>
</feature>